<keyword evidence="1" id="KW-0175">Coiled coil</keyword>
<name>A0A8J6PBM1_9GAMM</name>
<dbReference type="Pfam" id="PF04340">
    <property type="entry name" value="DUF484"/>
    <property type="match status" value="1"/>
</dbReference>
<accession>A0A8J6PBM1</accession>
<dbReference type="EMBL" id="JACNFK010000017">
    <property type="protein sequence ID" value="MBC8519160.1"/>
    <property type="molecule type" value="Genomic_DNA"/>
</dbReference>
<feature type="coiled-coil region" evidence="1">
    <location>
        <begin position="51"/>
        <end position="102"/>
    </location>
</feature>
<comment type="caution">
    <text evidence="2">The sequence shown here is derived from an EMBL/GenBank/DDBJ whole genome shotgun (WGS) entry which is preliminary data.</text>
</comment>
<dbReference type="InterPro" id="IPR029016">
    <property type="entry name" value="GAF-like_dom_sf"/>
</dbReference>
<protein>
    <submittedName>
        <fullName evidence="2">DUF484 family protein</fullName>
    </submittedName>
</protein>
<dbReference type="PANTHER" id="PTHR38765:SF1">
    <property type="entry name" value="DUF484 DOMAIN-CONTAINING PROTEIN"/>
    <property type="match status" value="1"/>
</dbReference>
<organism evidence="2 3">
    <name type="scientific">Candidatus Thiopontia autotrophica</name>
    <dbReference type="NCBI Taxonomy" id="2841688"/>
    <lineage>
        <taxon>Bacteria</taxon>
        <taxon>Pseudomonadati</taxon>
        <taxon>Pseudomonadota</taxon>
        <taxon>Gammaproteobacteria</taxon>
        <taxon>Candidatus Thiopontia</taxon>
    </lineage>
</organism>
<evidence type="ECO:0000256" key="1">
    <source>
        <dbReference type="SAM" id="Coils"/>
    </source>
</evidence>
<sequence>MSQHESVSHEEIHAVSGDDVAAYLEQHNDFFIDYPELLNKINVPHQSGAAVSLIERQVGQLRKENGRLNNEINTLIHVARENDALSENMHRLTLELLNCESRDGIVASLYESLRDHFGIEQVVILLPHAENEQTHKLFESLLQDSVPFCGQLDEEQRESIFGDDLEHGASVALLPLGEFGGQGLIALGSADQQYYHEKMGTHFLVQLASLVSTALRHCDGEQQ</sequence>
<reference evidence="2 3" key="1">
    <citation type="submission" date="2020-08" db="EMBL/GenBank/DDBJ databases">
        <title>Bridging the membrane lipid divide: bacteria of the FCB group superphylum have the potential to synthesize archaeal ether lipids.</title>
        <authorList>
            <person name="Villanueva L."/>
            <person name="Von Meijenfeldt F.A.B."/>
            <person name="Westbye A.B."/>
            <person name="Yadav S."/>
            <person name="Hopmans E.C."/>
            <person name="Dutilh B.E."/>
            <person name="Sinninghe Damste J.S."/>
        </authorList>
    </citation>
    <scope>NUCLEOTIDE SEQUENCE [LARGE SCALE GENOMIC DNA]</scope>
    <source>
        <strain evidence="2">NIOZ-UU100</strain>
    </source>
</reference>
<dbReference type="AlphaFoldDB" id="A0A8J6PBM1"/>
<dbReference type="InterPro" id="IPR007435">
    <property type="entry name" value="DUF484"/>
</dbReference>
<dbReference type="Proteomes" id="UP000654401">
    <property type="component" value="Unassembled WGS sequence"/>
</dbReference>
<dbReference type="PANTHER" id="PTHR38765">
    <property type="entry name" value="DUF484 DOMAIN-CONTAINING PROTEIN"/>
    <property type="match status" value="1"/>
</dbReference>
<proteinExistence type="predicted"/>
<dbReference type="Gene3D" id="3.30.450.40">
    <property type="match status" value="1"/>
</dbReference>
<evidence type="ECO:0000313" key="3">
    <source>
        <dbReference type="Proteomes" id="UP000654401"/>
    </source>
</evidence>
<gene>
    <name evidence="2" type="ORF">H8D24_01945</name>
</gene>
<evidence type="ECO:0000313" key="2">
    <source>
        <dbReference type="EMBL" id="MBC8519160.1"/>
    </source>
</evidence>